<evidence type="ECO:0008006" key="3">
    <source>
        <dbReference type="Google" id="ProtNLM"/>
    </source>
</evidence>
<dbReference type="InterPro" id="IPR017853">
    <property type="entry name" value="GH"/>
</dbReference>
<keyword evidence="2" id="KW-1185">Reference proteome</keyword>
<dbReference type="Proteomes" id="UP000321805">
    <property type="component" value="Chromosome"/>
</dbReference>
<name>A0A5B8U4C0_9ACTN</name>
<dbReference type="OrthoDB" id="5241851at2"/>
<reference evidence="1 2" key="1">
    <citation type="journal article" date="2018" name="J. Microbiol.">
        <title>Baekduia soli gen. nov., sp. nov., a novel bacterium isolated from the soil of Baekdu Mountain and proposal of a novel family name, Baekduiaceae fam. nov.</title>
        <authorList>
            <person name="An D.S."/>
            <person name="Siddiqi M.Z."/>
            <person name="Kim K.H."/>
            <person name="Yu H.S."/>
            <person name="Im W.T."/>
        </authorList>
    </citation>
    <scope>NUCLEOTIDE SEQUENCE [LARGE SCALE GENOMIC DNA]</scope>
    <source>
        <strain evidence="1 2">BR7-21</strain>
    </source>
</reference>
<dbReference type="SUPFAM" id="SSF51445">
    <property type="entry name" value="(Trans)glycosidases"/>
    <property type="match status" value="1"/>
</dbReference>
<protein>
    <recommendedName>
        <fullName evidence="3">Asl1-like glycosyl hydrolase catalytic domain-containing protein</fullName>
    </recommendedName>
</protein>
<dbReference type="RefSeq" id="WP_146918505.1">
    <property type="nucleotide sequence ID" value="NZ_CP042430.1"/>
</dbReference>
<dbReference type="KEGG" id="bsol:FSW04_09155"/>
<accession>A0A5B8U4C0</accession>
<dbReference type="AlphaFoldDB" id="A0A5B8U4C0"/>
<organism evidence="1 2">
    <name type="scientific">Baekduia soli</name>
    <dbReference type="NCBI Taxonomy" id="496014"/>
    <lineage>
        <taxon>Bacteria</taxon>
        <taxon>Bacillati</taxon>
        <taxon>Actinomycetota</taxon>
        <taxon>Thermoleophilia</taxon>
        <taxon>Solirubrobacterales</taxon>
        <taxon>Baekduiaceae</taxon>
        <taxon>Baekduia</taxon>
    </lineage>
</organism>
<gene>
    <name evidence="1" type="ORF">FSW04_09155</name>
</gene>
<dbReference type="EMBL" id="CP042430">
    <property type="protein sequence ID" value="QEC47725.1"/>
    <property type="molecule type" value="Genomic_DNA"/>
</dbReference>
<sequence length="198" mass="22598">MTTFATWNEANHCGEPTCHRAPLVAAYYRALRRECPSCTILAAEVLDMPNMASWVDRFQKALGHRPRLWGLHNYLDANRMRTSGTRALLRRTVGRVWFTETGGIVRRRNRSTVDFPESPAHAAAATRWVFQRLVPLSRRITRVYLYQWNAAAHDTWDSGLIDPRGRARPALGVVRNALRAAAERRRARILARASPPSR</sequence>
<evidence type="ECO:0000313" key="1">
    <source>
        <dbReference type="EMBL" id="QEC47725.1"/>
    </source>
</evidence>
<proteinExistence type="predicted"/>
<dbReference type="Gene3D" id="3.20.20.80">
    <property type="entry name" value="Glycosidases"/>
    <property type="match status" value="1"/>
</dbReference>
<evidence type="ECO:0000313" key="2">
    <source>
        <dbReference type="Proteomes" id="UP000321805"/>
    </source>
</evidence>